<name>A0A1J4KGA8_9EUKA</name>
<dbReference type="InterPro" id="IPR004012">
    <property type="entry name" value="Run_dom"/>
</dbReference>
<feature type="region of interest" description="Disordered" evidence="1">
    <location>
        <begin position="259"/>
        <end position="308"/>
    </location>
</feature>
<feature type="region of interest" description="Disordered" evidence="1">
    <location>
        <begin position="364"/>
        <end position="445"/>
    </location>
</feature>
<protein>
    <recommendedName>
        <fullName evidence="2">RUN domain-containing protein</fullName>
    </recommendedName>
</protein>
<keyword evidence="4" id="KW-1185">Reference proteome</keyword>
<reference evidence="3" key="1">
    <citation type="submission" date="2016-10" db="EMBL/GenBank/DDBJ databases">
        <authorList>
            <person name="Benchimol M."/>
            <person name="Almeida L.G."/>
            <person name="Vasconcelos A.T."/>
            <person name="Perreira-Neves A."/>
            <person name="Rosa I.A."/>
            <person name="Tasca T."/>
            <person name="Bogo M.R."/>
            <person name="de Souza W."/>
        </authorList>
    </citation>
    <scope>NUCLEOTIDE SEQUENCE [LARGE SCALE GENOMIC DNA]</scope>
    <source>
        <strain evidence="3">K</strain>
    </source>
</reference>
<evidence type="ECO:0000313" key="4">
    <source>
        <dbReference type="Proteomes" id="UP000179807"/>
    </source>
</evidence>
<feature type="domain" description="RUN" evidence="2">
    <location>
        <begin position="752"/>
        <end position="877"/>
    </location>
</feature>
<dbReference type="Gene3D" id="1.20.58.900">
    <property type="match status" value="2"/>
</dbReference>
<accession>A0A1J4KGA8</accession>
<dbReference type="AlphaFoldDB" id="A0A1J4KGA8"/>
<sequence length="877" mass="100775">MNKSNYNFGVFQDLMIDGKRKTYPKVLCTIKDMTDRTGMQLDLIGPFLFFYTSSNFLNPTFMIFTENYETNDIANHSSATAILKSKYSNTTHHLYFQEKRLALDFLREYNKSVKKLHQFMRKLTIDKLSISEKLKANFPHVLKTTQCFCVLQKNGPNSYSFQAHSENNNHEISCLFDFNFDKDSFVSPIFNSPHALGKNQPSVKFFTIRSIVKKDSWGVFLCEKIDQCIRWILSIYGWMSLATGKYLKTNSNNELQKILKNSTDDSEEDKEEEKDNSDDLDNNSKIDSFQKINEDSENTNTPPVDSLDKSINLVVEDIEISEPERIVKRPQLRQRNTSLKIITSLSPVGSGDITFNTPLSPNSTHNSSFNSGMSSPFNSTTSPPMSPSSFSRNSPERSIAANPNHCVIVSPKSRDRSRANSVKILSGKKDNDKDNEKPQKEVQTHQKEIVYDPKLHEELKMVRKVSIDSLPTVEFQVPTITSQMVSSTSFDEKAVSLQIKNVLDSIDSICTETSGSQIFDNLEICDTRSTDDIINKLRISSEQSPNESIKQLTPINFPEFHFELLFEAEHPSVSIVTEFATIAQEILVHAQQDFVYESANSKRLCFLISSLFVNGIQNFITFKSTCPFLESIEQLSHHVDGLYSIYKKIKEVDNLSGQVSCYSIELLNHQIFLPVISAILANEEWQEKFYTRGSFLRNEDTMNNIYFIFDSALSKLSFRLELSHSIIGSTSSEDKASFIFMKPFLYLEFNDIDFNGEESQVKEDVVQYFMNQLKSGCIKKNPWTFVLDVAESHHVKDLEEFDYFVDYVKKVTKSLDDNSKLKKMTQHALRLKTLHLWFAFMFTNPNICTAYYRPDTSLCDLYRAKHVFSYILRYQSM</sequence>
<dbReference type="PROSITE" id="PS50826">
    <property type="entry name" value="RUN"/>
    <property type="match status" value="2"/>
</dbReference>
<dbReference type="VEuPathDB" id="TrichDB:TRFO_20964"/>
<feature type="domain" description="RUN" evidence="2">
    <location>
        <begin position="595"/>
        <end position="725"/>
    </location>
</feature>
<proteinExistence type="predicted"/>
<dbReference type="OrthoDB" id="10688680at2759"/>
<dbReference type="InterPro" id="IPR037213">
    <property type="entry name" value="Run_dom_sf"/>
</dbReference>
<evidence type="ECO:0000313" key="3">
    <source>
        <dbReference type="EMBL" id="OHT09976.1"/>
    </source>
</evidence>
<evidence type="ECO:0000256" key="1">
    <source>
        <dbReference type="SAM" id="MobiDB-lite"/>
    </source>
</evidence>
<feature type="compositionally biased region" description="Low complexity" evidence="1">
    <location>
        <begin position="373"/>
        <end position="398"/>
    </location>
</feature>
<dbReference type="RefSeq" id="XP_068363112.1">
    <property type="nucleotide sequence ID" value="XM_068501689.1"/>
</dbReference>
<gene>
    <name evidence="3" type="ORF">TRFO_20964</name>
</gene>
<comment type="caution">
    <text evidence="3">The sequence shown here is derived from an EMBL/GenBank/DDBJ whole genome shotgun (WGS) entry which is preliminary data.</text>
</comment>
<organism evidence="3 4">
    <name type="scientific">Tritrichomonas foetus</name>
    <dbReference type="NCBI Taxonomy" id="1144522"/>
    <lineage>
        <taxon>Eukaryota</taxon>
        <taxon>Metamonada</taxon>
        <taxon>Parabasalia</taxon>
        <taxon>Tritrichomonadida</taxon>
        <taxon>Tritrichomonadidae</taxon>
        <taxon>Tritrichomonas</taxon>
    </lineage>
</organism>
<dbReference type="EMBL" id="MLAK01000625">
    <property type="protein sequence ID" value="OHT09976.1"/>
    <property type="molecule type" value="Genomic_DNA"/>
</dbReference>
<feature type="compositionally biased region" description="Basic and acidic residues" evidence="1">
    <location>
        <begin position="427"/>
        <end position="445"/>
    </location>
</feature>
<dbReference type="SUPFAM" id="SSF140741">
    <property type="entry name" value="RUN domain-like"/>
    <property type="match status" value="1"/>
</dbReference>
<dbReference type="GeneID" id="94836393"/>
<feature type="compositionally biased region" description="Acidic residues" evidence="1">
    <location>
        <begin position="264"/>
        <end position="281"/>
    </location>
</feature>
<evidence type="ECO:0000259" key="2">
    <source>
        <dbReference type="PROSITE" id="PS50826"/>
    </source>
</evidence>
<dbReference type="Proteomes" id="UP000179807">
    <property type="component" value="Unassembled WGS sequence"/>
</dbReference>